<evidence type="ECO:0000256" key="1">
    <source>
        <dbReference type="ARBA" id="ARBA00022448"/>
    </source>
</evidence>
<dbReference type="RefSeq" id="WP_054209742.1">
    <property type="nucleotide sequence ID" value="NZ_LGSZ01000045.1"/>
</dbReference>
<dbReference type="PANTHER" id="PTHR34982">
    <property type="entry name" value="YOP PROTEINS TRANSLOCATION PROTEIN L"/>
    <property type="match status" value="1"/>
</dbReference>
<keyword evidence="2" id="KW-0653">Protein transport</keyword>
<keyword evidence="1" id="KW-0813">Transport</keyword>
<name>A0A0N1F4G2_9HYPH</name>
<protein>
    <submittedName>
        <fullName evidence="3">Uncharacterized protein</fullName>
    </submittedName>
</protein>
<dbReference type="OrthoDB" id="7304298at2"/>
<dbReference type="Proteomes" id="UP000037822">
    <property type="component" value="Unassembled WGS sequence"/>
</dbReference>
<dbReference type="PATRIC" id="fig|1526658.3.peg.1074"/>
<evidence type="ECO:0000313" key="3">
    <source>
        <dbReference type="EMBL" id="KPH80197.1"/>
    </source>
</evidence>
<keyword evidence="4" id="KW-1185">Reference proteome</keyword>
<dbReference type="AlphaFoldDB" id="A0A0N1F4G2"/>
<reference evidence="3 4" key="1">
    <citation type="submission" date="2015-07" db="EMBL/GenBank/DDBJ databases">
        <title>Whole genome sequencing of Bosea vaviloviae isolated from cave pool.</title>
        <authorList>
            <person name="Tan N.E.H."/>
            <person name="Lee Y.P."/>
            <person name="Gan H.M."/>
            <person name="Barton H."/>
            <person name="Savka M.A."/>
        </authorList>
    </citation>
    <scope>NUCLEOTIDE SEQUENCE [LARGE SCALE GENOMIC DNA]</scope>
    <source>
        <strain evidence="3 4">SD260</strain>
    </source>
</reference>
<evidence type="ECO:0000313" key="4">
    <source>
        <dbReference type="Proteomes" id="UP000037822"/>
    </source>
</evidence>
<dbReference type="GO" id="GO:0005829">
    <property type="term" value="C:cytosol"/>
    <property type="evidence" value="ECO:0007669"/>
    <property type="project" value="TreeGrafter"/>
</dbReference>
<accession>A0A0N1F4G2</accession>
<dbReference type="PANTHER" id="PTHR34982:SF1">
    <property type="entry name" value="FLAGELLAR ASSEMBLY PROTEIN FLIH"/>
    <property type="match status" value="1"/>
</dbReference>
<dbReference type="EMBL" id="LGSZ01000045">
    <property type="protein sequence ID" value="KPH80197.1"/>
    <property type="molecule type" value="Genomic_DNA"/>
</dbReference>
<sequence>MMSGATKFTFGTDFREGGRRAAGEADVAAARAEGFSAGREQGRMEAESQLNGLVAQLARAAERLVGQEAAHAAEVEAQAAYVALVAARAFAGVALAERPMAALEQGLRECLAHARMAPHLVMRVNDGAVEAAEALVKRLAQETGFAGRLVVLGEPDIAPGDGRIEWADGGFVIESERLSRLVEQAVATAFPGFRAPKE</sequence>
<organism evidence="3 4">
    <name type="scientific">Bosea vaviloviae</name>
    <dbReference type="NCBI Taxonomy" id="1526658"/>
    <lineage>
        <taxon>Bacteria</taxon>
        <taxon>Pseudomonadati</taxon>
        <taxon>Pseudomonadota</taxon>
        <taxon>Alphaproteobacteria</taxon>
        <taxon>Hyphomicrobiales</taxon>
        <taxon>Boseaceae</taxon>
        <taxon>Bosea</taxon>
    </lineage>
</organism>
<comment type="caution">
    <text evidence="3">The sequence shown here is derived from an EMBL/GenBank/DDBJ whole genome shotgun (WGS) entry which is preliminary data.</text>
</comment>
<dbReference type="GO" id="GO:0015031">
    <property type="term" value="P:protein transport"/>
    <property type="evidence" value="ECO:0007669"/>
    <property type="project" value="UniProtKB-KW"/>
</dbReference>
<evidence type="ECO:0000256" key="2">
    <source>
        <dbReference type="ARBA" id="ARBA00022927"/>
    </source>
</evidence>
<gene>
    <name evidence="3" type="ORF">AE618_14360</name>
</gene>
<dbReference type="InterPro" id="IPR051472">
    <property type="entry name" value="T3SS_Stator/FliH"/>
</dbReference>
<proteinExistence type="predicted"/>